<dbReference type="PANTHER" id="PTHR22731">
    <property type="entry name" value="RIBONUCLEASES P/MRP PROTEIN SUBUNIT POP1"/>
    <property type="match status" value="1"/>
</dbReference>
<keyword evidence="2" id="KW-0819">tRNA processing</keyword>
<dbReference type="VEuPathDB" id="VectorBase:PPAPM1_005307"/>
<dbReference type="InterPro" id="IPR009723">
    <property type="entry name" value="Pop1_N"/>
</dbReference>
<feature type="region of interest" description="Disordered" evidence="4">
    <location>
        <begin position="76"/>
        <end position="107"/>
    </location>
</feature>
<reference evidence="8" key="1">
    <citation type="submission" date="2022-08" db="UniProtKB">
        <authorList>
            <consortium name="EnsemblMetazoa"/>
        </authorList>
    </citation>
    <scope>IDENTIFICATION</scope>
    <source>
        <strain evidence="8">Israel</strain>
    </source>
</reference>
<evidence type="ECO:0000259" key="6">
    <source>
        <dbReference type="Pfam" id="PF08170"/>
    </source>
</evidence>
<evidence type="ECO:0000313" key="8">
    <source>
        <dbReference type="EnsemblMetazoa" id="PPAI011016-PA"/>
    </source>
</evidence>
<organism evidence="8 9">
    <name type="scientific">Phlebotomus papatasi</name>
    <name type="common">Sandfly</name>
    <dbReference type="NCBI Taxonomy" id="29031"/>
    <lineage>
        <taxon>Eukaryota</taxon>
        <taxon>Metazoa</taxon>
        <taxon>Ecdysozoa</taxon>
        <taxon>Arthropoda</taxon>
        <taxon>Hexapoda</taxon>
        <taxon>Insecta</taxon>
        <taxon>Pterygota</taxon>
        <taxon>Neoptera</taxon>
        <taxon>Endopterygota</taxon>
        <taxon>Diptera</taxon>
        <taxon>Nematocera</taxon>
        <taxon>Psychodoidea</taxon>
        <taxon>Psychodidae</taxon>
        <taxon>Phlebotomus</taxon>
        <taxon>Phlebotomus</taxon>
    </lineage>
</organism>
<protein>
    <submittedName>
        <fullName evidence="8">Uncharacterized protein</fullName>
    </submittedName>
</protein>
<accession>A0A1B0DR33</accession>
<dbReference type="InterPro" id="IPR012590">
    <property type="entry name" value="POPLD_dom"/>
</dbReference>
<keyword evidence="3" id="KW-0539">Nucleus</keyword>
<evidence type="ECO:0000256" key="3">
    <source>
        <dbReference type="ARBA" id="ARBA00023242"/>
    </source>
</evidence>
<dbReference type="Pfam" id="PF22770">
    <property type="entry name" value="POP1_C"/>
    <property type="match status" value="1"/>
</dbReference>
<dbReference type="AlphaFoldDB" id="A0A1B0DR33"/>
<dbReference type="PANTHER" id="PTHR22731:SF3">
    <property type="entry name" value="RIBONUCLEASES P_MRP PROTEIN SUBUNIT POP1"/>
    <property type="match status" value="1"/>
</dbReference>
<dbReference type="SUPFAM" id="SSF103025">
    <property type="entry name" value="Folate-binding domain"/>
    <property type="match status" value="1"/>
</dbReference>
<dbReference type="InterPro" id="IPR055079">
    <property type="entry name" value="POP1_C"/>
</dbReference>
<dbReference type="Proteomes" id="UP000092462">
    <property type="component" value="Unassembled WGS sequence"/>
</dbReference>
<evidence type="ECO:0000256" key="4">
    <source>
        <dbReference type="SAM" id="MobiDB-lite"/>
    </source>
</evidence>
<feature type="domain" description="Pop1 N-terminal" evidence="5">
    <location>
        <begin position="103"/>
        <end position="175"/>
    </location>
</feature>
<proteinExistence type="predicted"/>
<dbReference type="InterPro" id="IPR039182">
    <property type="entry name" value="Pop1"/>
</dbReference>
<dbReference type="Pfam" id="PF08170">
    <property type="entry name" value="POPLD"/>
    <property type="match status" value="1"/>
</dbReference>
<dbReference type="GO" id="GO:0001682">
    <property type="term" value="P:tRNA 5'-leader removal"/>
    <property type="evidence" value="ECO:0007669"/>
    <property type="project" value="InterPro"/>
</dbReference>
<feature type="domain" description="POP1 C-terminal" evidence="7">
    <location>
        <begin position="601"/>
        <end position="787"/>
    </location>
</feature>
<evidence type="ECO:0000256" key="2">
    <source>
        <dbReference type="ARBA" id="ARBA00022694"/>
    </source>
</evidence>
<evidence type="ECO:0000259" key="7">
    <source>
        <dbReference type="Pfam" id="PF22770"/>
    </source>
</evidence>
<dbReference type="GO" id="GO:0005655">
    <property type="term" value="C:nucleolar ribonuclease P complex"/>
    <property type="evidence" value="ECO:0007669"/>
    <property type="project" value="InterPro"/>
</dbReference>
<keyword evidence="9" id="KW-1185">Reference proteome</keyword>
<feature type="domain" description="Pop1 N-terminal" evidence="5">
    <location>
        <begin position="31"/>
        <end position="102"/>
    </location>
</feature>
<feature type="compositionally biased region" description="Basic residues" evidence="4">
    <location>
        <begin position="90"/>
        <end position="105"/>
    </location>
</feature>
<evidence type="ECO:0000256" key="1">
    <source>
        <dbReference type="ARBA" id="ARBA00004123"/>
    </source>
</evidence>
<dbReference type="VEuPathDB" id="VectorBase:PPAI011016"/>
<sequence>MDQYSTQYDASIGGHIDVPDGENTFQYAEKRLPELASLISTIKNPTKSKLIFQTMPNHMRRRTAAQNPKRLPVRFRQGHISQMKKSGMPTKKKRPSRKYRRRPSNLRKEYARRQMKVSWMETHIWHAKRFHMVKKWGYKIPWAPCDKSYRACYRATAKHCLIQDISYLNCVEIRGKMDELSPQLKRLCNPSELSFTAKCYISGQREGTLDIFKHDKYPLGAIGNVRFFWKPPGQEELSRLWIFIHPSFHNIFISELEDLFHLKRITEMDVDEEKTVDEQSLTVYRCPGSSVEVQELRPKLNRFRLTGPLSNAVLSRALKCKQNPEIESQDFSPEAHEIQMKYWNEISEISSPAELPSNIILGLTVEDPRINRPQKRTKALPEALPLTSAALKIPPQINISPIWDQELRKNLPERMMNTGKYNERRKKEALAPGERCSFEDKLQALPLLLIQRPGLRDSSKPLGFCSGWDVIVPAGYGIVTWVSLIMWGARAGGWRETISTHREMGRDVFAPDTMVSQKEEDTEAEELRAKYFRRPSKKRPNYTKLSITSPFQCPWKQLVKEWSEDSSESFYVLRDRKILDQCEKALKYQQSVESIALTNAALIPVYIRLISRGNPGNFSILALPHPEDLKKKHSSENGILHSEPVVKDSNSKIRKILRQKHTRFLKKQRRMRIRLKKKHQEKSTERVKLPRKKSPLVLQECCNFKEKMEELWLPKNPLRIKDQCSRTVIGYVTQSDFIFTDSTVSAIGYITWNGFRELIGKCKKLKQATVLVRGTKTRHYRGGSISIRRQ</sequence>
<dbReference type="GO" id="GO:0000172">
    <property type="term" value="C:ribonuclease MRP complex"/>
    <property type="evidence" value="ECO:0007669"/>
    <property type="project" value="InterPro"/>
</dbReference>
<dbReference type="Pfam" id="PF06978">
    <property type="entry name" value="POP1_N"/>
    <property type="match status" value="2"/>
</dbReference>
<feature type="domain" description="POPLD" evidence="6">
    <location>
        <begin position="467"/>
        <end position="555"/>
    </location>
</feature>
<comment type="subcellular location">
    <subcellularLocation>
        <location evidence="1">Nucleus</location>
    </subcellularLocation>
</comment>
<dbReference type="EMBL" id="AJVK01019600">
    <property type="status" value="NOT_ANNOTATED_CDS"/>
    <property type="molecule type" value="Genomic_DNA"/>
</dbReference>
<name>A0A1B0DR33_PHLPP</name>
<evidence type="ECO:0000313" key="9">
    <source>
        <dbReference type="Proteomes" id="UP000092462"/>
    </source>
</evidence>
<dbReference type="EnsemblMetazoa" id="PPAI011016-RA">
    <property type="protein sequence ID" value="PPAI011016-PA"/>
    <property type="gene ID" value="PPAI011016"/>
</dbReference>
<evidence type="ECO:0000259" key="5">
    <source>
        <dbReference type="Pfam" id="PF06978"/>
    </source>
</evidence>